<gene>
    <name evidence="3" type="ORF">EYC82_00650</name>
</gene>
<proteinExistence type="predicted"/>
<dbReference type="Proteomes" id="UP001143304">
    <property type="component" value="Unassembled WGS sequence"/>
</dbReference>
<evidence type="ECO:0000256" key="2">
    <source>
        <dbReference type="SAM" id="Phobius"/>
    </source>
</evidence>
<sequence length="221" mass="23431">MSSESESIKGALSASDDNKARAKTEADMEALSRSPGIRLAKLMGVHLLTALLVLSLFAAAVSWSVVSGLGIASALSVATGALAGITLSTLVHEWFHYAGARYAAASFTVPKKLGLFLYDWHFEKNDQHQFLVMSVAGSVGGFLSLLFLWHAVPADNWGGAALRAGVIASIVFAALVEWPVVRQVRQGADPMMELANIPGRLRRCFIIASAVGILATVYFGA</sequence>
<protein>
    <recommendedName>
        <fullName evidence="5">Zincin peptidase</fullName>
    </recommendedName>
</protein>
<dbReference type="EMBL" id="SHNO01000001">
    <property type="protein sequence ID" value="MCX2975861.1"/>
    <property type="molecule type" value="Genomic_DNA"/>
</dbReference>
<name>A0ABT3T0T3_9GAMM</name>
<feature type="compositionally biased region" description="Basic and acidic residues" evidence="1">
    <location>
        <begin position="16"/>
        <end position="26"/>
    </location>
</feature>
<evidence type="ECO:0000313" key="3">
    <source>
        <dbReference type="EMBL" id="MCX2975861.1"/>
    </source>
</evidence>
<feature type="transmembrane region" description="Helical" evidence="2">
    <location>
        <begin position="161"/>
        <end position="180"/>
    </location>
</feature>
<reference evidence="3" key="1">
    <citation type="submission" date="2019-02" db="EMBL/GenBank/DDBJ databases">
        <authorList>
            <person name="Li S.-H."/>
        </authorList>
    </citation>
    <scope>NUCLEOTIDE SEQUENCE</scope>
    <source>
        <strain evidence="3">IMCC11814</strain>
    </source>
</reference>
<comment type="caution">
    <text evidence="3">The sequence shown here is derived from an EMBL/GenBank/DDBJ whole genome shotgun (WGS) entry which is preliminary data.</text>
</comment>
<evidence type="ECO:0000256" key="1">
    <source>
        <dbReference type="SAM" id="MobiDB-lite"/>
    </source>
</evidence>
<keyword evidence="2" id="KW-0812">Transmembrane</keyword>
<feature type="transmembrane region" description="Helical" evidence="2">
    <location>
        <begin position="69"/>
        <end position="91"/>
    </location>
</feature>
<keyword evidence="4" id="KW-1185">Reference proteome</keyword>
<organism evidence="3 4">
    <name type="scientific">Candidatus Marimicrobium litorale</name>
    <dbReference type="NCBI Taxonomy" id="2518991"/>
    <lineage>
        <taxon>Bacteria</taxon>
        <taxon>Pseudomonadati</taxon>
        <taxon>Pseudomonadota</taxon>
        <taxon>Gammaproteobacteria</taxon>
        <taxon>Cellvibrionales</taxon>
        <taxon>Halieaceae</taxon>
        <taxon>Marimicrobium</taxon>
    </lineage>
</organism>
<keyword evidence="2" id="KW-1133">Transmembrane helix</keyword>
<dbReference type="RefSeq" id="WP_279247621.1">
    <property type="nucleotide sequence ID" value="NZ_SHNO01000001.1"/>
</dbReference>
<accession>A0ABT3T0T3</accession>
<feature type="transmembrane region" description="Helical" evidence="2">
    <location>
        <begin position="201"/>
        <end position="220"/>
    </location>
</feature>
<keyword evidence="2" id="KW-0472">Membrane</keyword>
<feature type="transmembrane region" description="Helical" evidence="2">
    <location>
        <begin position="42"/>
        <end position="63"/>
    </location>
</feature>
<feature type="region of interest" description="Disordered" evidence="1">
    <location>
        <begin position="1"/>
        <end position="27"/>
    </location>
</feature>
<evidence type="ECO:0008006" key="5">
    <source>
        <dbReference type="Google" id="ProtNLM"/>
    </source>
</evidence>
<evidence type="ECO:0000313" key="4">
    <source>
        <dbReference type="Proteomes" id="UP001143304"/>
    </source>
</evidence>
<feature type="transmembrane region" description="Helical" evidence="2">
    <location>
        <begin position="130"/>
        <end position="149"/>
    </location>
</feature>